<accession>A0A3G5A005</accession>
<dbReference type="EMBL" id="MK072244">
    <property type="protein sequence ID" value="AYV80507.1"/>
    <property type="molecule type" value="Genomic_DNA"/>
</dbReference>
<gene>
    <name evidence="1" type="ORF">Harvfovirus2_37</name>
</gene>
<evidence type="ECO:0000313" key="1">
    <source>
        <dbReference type="EMBL" id="AYV80507.1"/>
    </source>
</evidence>
<protein>
    <submittedName>
        <fullName evidence="1">Uncharacterized protein</fullName>
    </submittedName>
</protein>
<proteinExistence type="predicted"/>
<sequence>MTIYLAGICVWKTSYSSSMRPVYLSHCRYCGLNMPLQNLHYPTIFDETYTKYLYSDIEERSIKGIKLDFSKKKVNFIITSDQWNKKFCECPLKINQKFRDEMGVHWQPSFFTKIFGENYLSKIIFDLIGILNNLDTDIVYLSTIFDVMGDCWRASIFSDFYHYDPNDLQLRQIMDKEVIVAHLKNNCAISSKVIEILDSEVIALKREIKGALPSEFRDLIDCVCDYVSSVQHFNGLLRQIISDGQHYICDLVDIMREVI</sequence>
<name>A0A3G5A005_9VIRU</name>
<organism evidence="1">
    <name type="scientific">Harvfovirus sp</name>
    <dbReference type="NCBI Taxonomy" id="2487768"/>
    <lineage>
        <taxon>Viruses</taxon>
        <taxon>Varidnaviria</taxon>
        <taxon>Bamfordvirae</taxon>
        <taxon>Nucleocytoviricota</taxon>
        <taxon>Megaviricetes</taxon>
        <taxon>Imitervirales</taxon>
        <taxon>Mimiviridae</taxon>
        <taxon>Klosneuvirinae</taxon>
    </lineage>
</organism>
<reference evidence="1" key="1">
    <citation type="submission" date="2018-10" db="EMBL/GenBank/DDBJ databases">
        <title>Hidden diversity of soil giant viruses.</title>
        <authorList>
            <person name="Schulz F."/>
            <person name="Alteio L."/>
            <person name="Goudeau D."/>
            <person name="Ryan E.M."/>
            <person name="Malmstrom R.R."/>
            <person name="Blanchard J."/>
            <person name="Woyke T."/>
        </authorList>
    </citation>
    <scope>NUCLEOTIDE SEQUENCE</scope>
    <source>
        <strain evidence="1">HAV1</strain>
    </source>
</reference>